<protein>
    <submittedName>
        <fullName evidence="1">17386_t:CDS:1</fullName>
    </submittedName>
</protein>
<dbReference type="Proteomes" id="UP000789342">
    <property type="component" value="Unassembled WGS sequence"/>
</dbReference>
<dbReference type="EMBL" id="CAJVPV010046793">
    <property type="protein sequence ID" value="CAG8771430.1"/>
    <property type="molecule type" value="Genomic_DNA"/>
</dbReference>
<keyword evidence="2" id="KW-1185">Reference proteome</keyword>
<dbReference type="AlphaFoldDB" id="A0A9N9NWW4"/>
<proteinExistence type="predicted"/>
<feature type="non-terminal residue" evidence="1">
    <location>
        <position position="69"/>
    </location>
</feature>
<organism evidence="1 2">
    <name type="scientific">Acaulospora morrowiae</name>
    <dbReference type="NCBI Taxonomy" id="94023"/>
    <lineage>
        <taxon>Eukaryota</taxon>
        <taxon>Fungi</taxon>
        <taxon>Fungi incertae sedis</taxon>
        <taxon>Mucoromycota</taxon>
        <taxon>Glomeromycotina</taxon>
        <taxon>Glomeromycetes</taxon>
        <taxon>Diversisporales</taxon>
        <taxon>Acaulosporaceae</taxon>
        <taxon>Acaulospora</taxon>
    </lineage>
</organism>
<comment type="caution">
    <text evidence="1">The sequence shown here is derived from an EMBL/GenBank/DDBJ whole genome shotgun (WGS) entry which is preliminary data.</text>
</comment>
<gene>
    <name evidence="1" type="ORF">AMORRO_LOCUS16612</name>
</gene>
<reference evidence="1" key="1">
    <citation type="submission" date="2021-06" db="EMBL/GenBank/DDBJ databases">
        <authorList>
            <person name="Kallberg Y."/>
            <person name="Tangrot J."/>
            <person name="Rosling A."/>
        </authorList>
    </citation>
    <scope>NUCLEOTIDE SEQUENCE</scope>
    <source>
        <strain evidence="1">CL551</strain>
    </source>
</reference>
<sequence length="69" mass="7898">METIAQHFQYTGEHVSGFVKYISFSSNNGEKCQSLMESTLNTSLINSPHTPKRIDIDPRDFNIPNNWIP</sequence>
<accession>A0A9N9NWW4</accession>
<evidence type="ECO:0000313" key="1">
    <source>
        <dbReference type="EMBL" id="CAG8771430.1"/>
    </source>
</evidence>
<evidence type="ECO:0000313" key="2">
    <source>
        <dbReference type="Proteomes" id="UP000789342"/>
    </source>
</evidence>
<name>A0A9N9NWW4_9GLOM</name>